<proteinExistence type="predicted"/>
<protein>
    <submittedName>
        <fullName evidence="1">2OG-Fe(II) oxygenase family protein</fullName>
    </submittedName>
</protein>
<keyword evidence="2" id="KW-1185">Reference proteome</keyword>
<dbReference type="SUPFAM" id="SSF51197">
    <property type="entry name" value="Clavaminate synthase-like"/>
    <property type="match status" value="1"/>
</dbReference>
<dbReference type="InterPro" id="IPR012668">
    <property type="entry name" value="CHP02466"/>
</dbReference>
<dbReference type="Proteomes" id="UP001596116">
    <property type="component" value="Unassembled WGS sequence"/>
</dbReference>
<sequence length="228" mass="24982">MEEHTKQELIVHHEVRDIFPTNIIVAELKDAPALNAALKETILARKEVSEGLTRSNVLGWHSDSKMLKWGGPAAQTLAKAMMQLCGRHTKDLGAKSGRSRYRMAMDMWANVSPAGASNQYHAHPSCLWSGVYYVDDGGDLEGGPLVLLDPRFPMNRMYGADLVFADDNGAHQSTKVSLTPEPGRLVIFPSWLMHGVRPHAGERDRISVAMNLAALPSESASMRVNLAG</sequence>
<dbReference type="Pfam" id="PF13759">
    <property type="entry name" value="2OG-FeII_Oxy_5"/>
    <property type="match status" value="1"/>
</dbReference>
<organism evidence="1 2">
    <name type="scientific">Hyphococcus aureus</name>
    <dbReference type="NCBI Taxonomy" id="2666033"/>
    <lineage>
        <taxon>Bacteria</taxon>
        <taxon>Pseudomonadati</taxon>
        <taxon>Pseudomonadota</taxon>
        <taxon>Alphaproteobacteria</taxon>
        <taxon>Parvularculales</taxon>
        <taxon>Parvularculaceae</taxon>
        <taxon>Hyphococcus</taxon>
    </lineage>
</organism>
<accession>A0ABW1KRA2</accession>
<name>A0ABW1KRA2_9PROT</name>
<dbReference type="Gene3D" id="2.60.120.620">
    <property type="entry name" value="q2cbj1_9rhob like domain"/>
    <property type="match status" value="1"/>
</dbReference>
<dbReference type="EMBL" id="JBHPON010000001">
    <property type="protein sequence ID" value="MFC6034194.1"/>
    <property type="molecule type" value="Genomic_DNA"/>
</dbReference>
<gene>
    <name evidence="1" type="ORF">ACFMB1_01490</name>
</gene>
<dbReference type="NCBIfam" id="TIGR02466">
    <property type="entry name" value="TIGR02466 family protein"/>
    <property type="match status" value="1"/>
</dbReference>
<evidence type="ECO:0000313" key="1">
    <source>
        <dbReference type="EMBL" id="MFC6034194.1"/>
    </source>
</evidence>
<reference evidence="1 2" key="1">
    <citation type="submission" date="2024-09" db="EMBL/GenBank/DDBJ databases">
        <authorList>
            <person name="Zhang Z.-H."/>
        </authorList>
    </citation>
    <scope>NUCLEOTIDE SEQUENCE [LARGE SCALE GENOMIC DNA]</scope>
    <source>
        <strain evidence="1 2">HHTR114</strain>
    </source>
</reference>
<evidence type="ECO:0000313" key="2">
    <source>
        <dbReference type="Proteomes" id="UP001596116"/>
    </source>
</evidence>
<dbReference type="RefSeq" id="WP_379880493.1">
    <property type="nucleotide sequence ID" value="NZ_JBHPON010000001.1"/>
</dbReference>
<comment type="caution">
    <text evidence="1">The sequence shown here is derived from an EMBL/GenBank/DDBJ whole genome shotgun (WGS) entry which is preliminary data.</text>
</comment>